<comment type="caution">
    <text evidence="4">The sequence shown here is derived from an EMBL/GenBank/DDBJ whole genome shotgun (WGS) entry which is preliminary data.</text>
</comment>
<dbReference type="Pfam" id="PF01408">
    <property type="entry name" value="GFO_IDH_MocA"/>
    <property type="match status" value="1"/>
</dbReference>
<sequence length="349" mass="39104">MEEKIMNTSNVRWGIAGLGNIAQRFAVALTQHCDHGELYAVAARSIDRADTFRTTFGAEKGYGSYQELAEDPDVDAIYIATVHPYHRALTELFLRHGKHVLVEKPAFTNLADWLAMKTLAHAQGLLLLEAMKTVTFPAYLKLKRYLKEHALQVTKIDVAFGNHHNYDPDLFIFNSALAGGATLDVGVYGLWLYFDLCDCLGVEPAEPLFTAVAELNECQVDTRSQFQLQGAIQGTIHTSIVEDLPRSATLCGEDFTVVIAEKWWNPTHIEIHQLGKVTSLFSPPEGNGFEFEIDHFSELVLQSKLDSELIPQRITEQVLTTVERALTHAGFAHLTRCNEQENKHEKPQT</sequence>
<gene>
    <name evidence="4" type="ORF">F0237_10075</name>
</gene>
<dbReference type="GO" id="GO:0016491">
    <property type="term" value="F:oxidoreductase activity"/>
    <property type="evidence" value="ECO:0007669"/>
    <property type="project" value="UniProtKB-KW"/>
</dbReference>
<keyword evidence="2" id="KW-0560">Oxidoreductase</keyword>
<feature type="domain" description="Gfo/Idh/MocA-like oxidoreductase N-terminal" evidence="3">
    <location>
        <begin position="11"/>
        <end position="127"/>
    </location>
</feature>
<dbReference type="SUPFAM" id="SSF51735">
    <property type="entry name" value="NAD(P)-binding Rossmann-fold domains"/>
    <property type="match status" value="1"/>
</dbReference>
<name>A0AAE5GQ40_9VIBR</name>
<reference evidence="4 5" key="1">
    <citation type="submission" date="2019-08" db="EMBL/GenBank/DDBJ databases">
        <title>Draft genome sequencing and comparative genomics of hatchery-associated Vibrios.</title>
        <authorList>
            <person name="Kehlet-Delgado H."/>
            <person name="Mueller R.S."/>
        </authorList>
    </citation>
    <scope>NUCLEOTIDE SEQUENCE [LARGE SCALE GENOMIC DNA]</scope>
    <source>
        <strain evidence="4 5">01-65-5-1</strain>
    </source>
</reference>
<dbReference type="InterPro" id="IPR036291">
    <property type="entry name" value="NAD(P)-bd_dom_sf"/>
</dbReference>
<dbReference type="PANTHER" id="PTHR22604:SF105">
    <property type="entry name" value="TRANS-1,2-DIHYDROBENZENE-1,2-DIOL DEHYDROGENASE"/>
    <property type="match status" value="1"/>
</dbReference>
<dbReference type="Gene3D" id="3.40.50.720">
    <property type="entry name" value="NAD(P)-binding Rossmann-like Domain"/>
    <property type="match status" value="1"/>
</dbReference>
<dbReference type="GO" id="GO:0000166">
    <property type="term" value="F:nucleotide binding"/>
    <property type="evidence" value="ECO:0007669"/>
    <property type="project" value="InterPro"/>
</dbReference>
<evidence type="ECO:0000256" key="1">
    <source>
        <dbReference type="ARBA" id="ARBA00010928"/>
    </source>
</evidence>
<evidence type="ECO:0000313" key="4">
    <source>
        <dbReference type="EMBL" id="NOI81009.1"/>
    </source>
</evidence>
<dbReference type="Gene3D" id="3.30.360.10">
    <property type="entry name" value="Dihydrodipicolinate Reductase, domain 2"/>
    <property type="match status" value="1"/>
</dbReference>
<protein>
    <submittedName>
        <fullName evidence="4">Gfo/Idh/MocA family oxidoreductase</fullName>
    </submittedName>
</protein>
<dbReference type="InterPro" id="IPR050984">
    <property type="entry name" value="Gfo/Idh/MocA_domain"/>
</dbReference>
<proteinExistence type="inferred from homology"/>
<dbReference type="EMBL" id="VTXO01000003">
    <property type="protein sequence ID" value="NOI81009.1"/>
    <property type="molecule type" value="Genomic_DNA"/>
</dbReference>
<evidence type="ECO:0000256" key="2">
    <source>
        <dbReference type="ARBA" id="ARBA00023002"/>
    </source>
</evidence>
<dbReference type="PANTHER" id="PTHR22604">
    <property type="entry name" value="OXIDOREDUCTASES"/>
    <property type="match status" value="1"/>
</dbReference>
<comment type="similarity">
    <text evidence="1">Belongs to the Gfo/Idh/MocA family.</text>
</comment>
<dbReference type="SUPFAM" id="SSF55347">
    <property type="entry name" value="Glyceraldehyde-3-phosphate dehydrogenase-like, C-terminal domain"/>
    <property type="match status" value="1"/>
</dbReference>
<dbReference type="AlphaFoldDB" id="A0AAE5GQ40"/>
<dbReference type="InterPro" id="IPR000683">
    <property type="entry name" value="Gfo/Idh/MocA-like_OxRdtase_N"/>
</dbReference>
<dbReference type="Proteomes" id="UP000572722">
    <property type="component" value="Unassembled WGS sequence"/>
</dbReference>
<evidence type="ECO:0000259" key="3">
    <source>
        <dbReference type="Pfam" id="PF01408"/>
    </source>
</evidence>
<organism evidence="4 5">
    <name type="scientific">Vibrio tubiashii</name>
    <dbReference type="NCBI Taxonomy" id="29498"/>
    <lineage>
        <taxon>Bacteria</taxon>
        <taxon>Pseudomonadati</taxon>
        <taxon>Pseudomonadota</taxon>
        <taxon>Gammaproteobacteria</taxon>
        <taxon>Vibrionales</taxon>
        <taxon>Vibrionaceae</taxon>
        <taxon>Vibrio</taxon>
        <taxon>Vibrio oreintalis group</taxon>
    </lineage>
</organism>
<accession>A0AAE5GQ40</accession>
<evidence type="ECO:0000313" key="5">
    <source>
        <dbReference type="Proteomes" id="UP000572722"/>
    </source>
</evidence>